<dbReference type="PANTHER" id="PTHR30203:SF30">
    <property type="entry name" value="OUTER MEMBRANE PROTEIN-RELATED"/>
    <property type="match status" value="1"/>
</dbReference>
<dbReference type="InterPro" id="IPR003423">
    <property type="entry name" value="OMP_efflux"/>
</dbReference>
<keyword evidence="3" id="KW-0449">Lipoprotein</keyword>
<dbReference type="KEGG" id="eao:BD94_0993"/>
<reference evidence="3" key="1">
    <citation type="journal article" date="2013" name="Lancet">
        <title>First case of E anophelis outbreak in an intensive-care unit.</title>
        <authorList>
            <person name="Teo J."/>
            <person name="Tan S.Y."/>
            <person name="Tay M."/>
            <person name="Ding Y."/>
            <person name="Kjelleberg S."/>
            <person name="Givskov M."/>
            <person name="Lin R.T."/>
            <person name="Yang L."/>
        </authorList>
    </citation>
    <scope>NUCLEOTIDE SEQUENCE [LARGE SCALE GENOMIC DNA]</scope>
    <source>
        <strain evidence="3">NUHP1</strain>
    </source>
</reference>
<dbReference type="HOGENOM" id="CLU_012817_13_3_10"/>
<sequence length="483" mass="54344">MRKRVHKIIYIPLVVLGLNSCTTPQVSEIKKAPALPVNILPTGKDQQAEFKPVNIKTYFNDQALIELFDQAVKANPDFQIAQQRVEIANSFLRRSKMDLLPSLEIGANASGDHYGKYTMEGVGNYDTNLSPNITEEQKINRDFTPNYWLGARSSWEIDAWGKLKNKKIAAQKRYLASTEGLRLLQVELFTDIANLYYQLVALDHKLAIYKQNYQLQQRAFEIITAQRAVGKATELAVQQFRAQNNNWLAEVEHIKAEIVAVEQAVMTLTGSYGGEVKRSKVLITSNMDILNKSIDVKSIIHSRPDVASNYYVLEATHADAKAAKAAFYPRIDIGAGVGFNSFSAESLFKPSSLAAQLLGGLVVPIFNKGQLKHEFNVADKEQEIAFLNYQKSITTAYNELQSILKQTKIYEKVLKLKSEEVGFLERGIEVSNDLYVTGYANYLELINSQKNKLQAELDLLEFQHQNTRNNVLLFKALGGNLDD</sequence>
<dbReference type="STRING" id="1338011.BD94_0993"/>
<name>A0A077EDU0_9FLAO</name>
<evidence type="ECO:0000313" key="3">
    <source>
        <dbReference type="EMBL" id="AIL44768.1"/>
    </source>
</evidence>
<reference evidence="3" key="2">
    <citation type="journal article" date="2015" name="Genome Biol. Evol.">
        <title>Complete Genome Sequence and Transcriptomic Analysis of the Novel Pathogen Elizabethkingia anophelis in Response to Oxidative Stress.</title>
        <authorList>
            <person name="Li Y."/>
            <person name="Liu Y."/>
            <person name="Chew S.C."/>
            <person name="Tay M."/>
            <person name="Salido M.M."/>
            <person name="Teo J."/>
            <person name="Lauro F.M."/>
            <person name="Givskov M."/>
            <person name="Yang L."/>
        </authorList>
    </citation>
    <scope>NUCLEOTIDE SEQUENCE</scope>
    <source>
        <strain evidence="3">NUHP1</strain>
    </source>
</reference>
<gene>
    <name evidence="3" type="ORF">BD94_0993</name>
</gene>
<evidence type="ECO:0000313" key="4">
    <source>
        <dbReference type="Proteomes" id="UP000028933"/>
    </source>
</evidence>
<dbReference type="SUPFAM" id="SSF56954">
    <property type="entry name" value="Outer membrane efflux proteins (OEP)"/>
    <property type="match status" value="1"/>
</dbReference>
<dbReference type="RefSeq" id="WP_024565299.1">
    <property type="nucleotide sequence ID" value="NZ_CP007547.1"/>
</dbReference>
<protein>
    <submittedName>
        <fullName evidence="3">RND efflux system outer membrane lipoprotein NodT</fullName>
    </submittedName>
</protein>
<keyword evidence="2" id="KW-0175">Coiled coil</keyword>
<feature type="coiled-coil region" evidence="2">
    <location>
        <begin position="443"/>
        <end position="470"/>
    </location>
</feature>
<comment type="similarity">
    <text evidence="1">Belongs to the outer membrane factor (OMF) (TC 1.B.17) family.</text>
</comment>
<dbReference type="eggNOG" id="COG1538">
    <property type="taxonomic scope" value="Bacteria"/>
</dbReference>
<dbReference type="PANTHER" id="PTHR30203">
    <property type="entry name" value="OUTER MEMBRANE CATION EFFLUX PROTEIN"/>
    <property type="match status" value="1"/>
</dbReference>
<organism evidence="3 4">
    <name type="scientific">Elizabethkingia anophelis NUHP1</name>
    <dbReference type="NCBI Taxonomy" id="1338011"/>
    <lineage>
        <taxon>Bacteria</taxon>
        <taxon>Pseudomonadati</taxon>
        <taxon>Bacteroidota</taxon>
        <taxon>Flavobacteriia</taxon>
        <taxon>Flavobacteriales</taxon>
        <taxon>Weeksellaceae</taxon>
        <taxon>Elizabethkingia</taxon>
    </lineage>
</organism>
<dbReference type="Proteomes" id="UP000028933">
    <property type="component" value="Chromosome"/>
</dbReference>
<dbReference type="AlphaFoldDB" id="A0A077EDU0"/>
<accession>A0A077EDU0</accession>
<dbReference type="Pfam" id="PF02321">
    <property type="entry name" value="OEP"/>
    <property type="match status" value="2"/>
</dbReference>
<dbReference type="Gene3D" id="1.20.1600.10">
    <property type="entry name" value="Outer membrane efflux proteins (OEP)"/>
    <property type="match status" value="1"/>
</dbReference>
<dbReference type="GO" id="GO:0015562">
    <property type="term" value="F:efflux transmembrane transporter activity"/>
    <property type="evidence" value="ECO:0007669"/>
    <property type="project" value="InterPro"/>
</dbReference>
<dbReference type="InterPro" id="IPR010131">
    <property type="entry name" value="MdtP/NodT-like"/>
</dbReference>
<dbReference type="Gene3D" id="2.20.200.10">
    <property type="entry name" value="Outer membrane efflux proteins (OEP)"/>
    <property type="match status" value="1"/>
</dbReference>
<evidence type="ECO:0000256" key="1">
    <source>
        <dbReference type="ARBA" id="ARBA00007613"/>
    </source>
</evidence>
<evidence type="ECO:0000256" key="2">
    <source>
        <dbReference type="SAM" id="Coils"/>
    </source>
</evidence>
<proteinExistence type="inferred from homology"/>
<dbReference type="EMBL" id="CP007547">
    <property type="protein sequence ID" value="AIL44768.1"/>
    <property type="molecule type" value="Genomic_DNA"/>
</dbReference>